<dbReference type="Proteomes" id="UP000805704">
    <property type="component" value="Chromosome 16"/>
</dbReference>
<sequence>MQLLPLILGIVLLPKACALVCHGCEAEGTETCKDEEVMCSPSTDQCYAMRMTSYSACTLKCYECAPDASNTCEDKEVTCPPSGDQCAAMRVILYVEPSRPSSNGKKCQYCNGPQCSETLHCEGKEVYCVTAKAYTLRCSKCIQTSSGACIEKDMICSYPGSQCASERITTYAGGFKINDLQMKSCVVDEQCGESSINFGMSRHVITTKCCTTDFCNTQPAPEPSRHRPNGKKCYHCNGPICSETVNCEGNEDHCITKTVLSGGEKKIVKGCASRQLCLSTINAEIKGAIGGTFTCCQGNNCNSASSTSAGLLLLAAPLVSVVMFS</sequence>
<comment type="caution">
    <text evidence="1">The sequence shown here is derived from an EMBL/GenBank/DDBJ whole genome shotgun (WGS) entry which is preliminary data.</text>
</comment>
<protein>
    <submittedName>
        <fullName evidence="1">Uncharacterized protein</fullName>
    </submittedName>
</protein>
<evidence type="ECO:0000313" key="2">
    <source>
        <dbReference type="Proteomes" id="UP000805704"/>
    </source>
</evidence>
<reference evidence="1" key="1">
    <citation type="submission" date="2020-04" db="EMBL/GenBank/DDBJ databases">
        <title>A chromosome-scale assembly and high-density genetic map of the yellow drum (Nibea albiflora) genome.</title>
        <authorList>
            <person name="Xu D."/>
            <person name="Zhang W."/>
            <person name="Chen R."/>
            <person name="Tan P."/>
            <person name="Wang L."/>
            <person name="Song H."/>
            <person name="Tian L."/>
            <person name="Zhu Q."/>
            <person name="Wang B."/>
        </authorList>
    </citation>
    <scope>NUCLEOTIDE SEQUENCE</scope>
    <source>
        <strain evidence="1">ZJHYS-2018</strain>
    </source>
</reference>
<name>A0ACB7F7D6_NIBAL</name>
<organism evidence="1 2">
    <name type="scientific">Nibea albiflora</name>
    <name type="common">Yellow drum</name>
    <name type="synonym">Corvina albiflora</name>
    <dbReference type="NCBI Taxonomy" id="240163"/>
    <lineage>
        <taxon>Eukaryota</taxon>
        <taxon>Metazoa</taxon>
        <taxon>Chordata</taxon>
        <taxon>Craniata</taxon>
        <taxon>Vertebrata</taxon>
        <taxon>Euteleostomi</taxon>
        <taxon>Actinopterygii</taxon>
        <taxon>Neopterygii</taxon>
        <taxon>Teleostei</taxon>
        <taxon>Neoteleostei</taxon>
        <taxon>Acanthomorphata</taxon>
        <taxon>Eupercaria</taxon>
        <taxon>Sciaenidae</taxon>
        <taxon>Nibea</taxon>
    </lineage>
</organism>
<keyword evidence="2" id="KW-1185">Reference proteome</keyword>
<gene>
    <name evidence="1" type="ORF">GBF38_014365</name>
</gene>
<accession>A0ACB7F7D6</accession>
<dbReference type="EMBL" id="CM024804">
    <property type="protein sequence ID" value="KAG8010165.1"/>
    <property type="molecule type" value="Genomic_DNA"/>
</dbReference>
<evidence type="ECO:0000313" key="1">
    <source>
        <dbReference type="EMBL" id="KAG8010165.1"/>
    </source>
</evidence>
<proteinExistence type="predicted"/>